<proteinExistence type="predicted"/>
<evidence type="ECO:0000313" key="1">
    <source>
        <dbReference type="EMBL" id="GAA1678945.1"/>
    </source>
</evidence>
<evidence type="ECO:0000313" key="2">
    <source>
        <dbReference type="Proteomes" id="UP001500280"/>
    </source>
</evidence>
<gene>
    <name evidence="1" type="ORF">GCM10009745_23350</name>
</gene>
<reference evidence="2" key="1">
    <citation type="journal article" date="2019" name="Int. J. Syst. Evol. Microbiol.">
        <title>The Global Catalogue of Microorganisms (GCM) 10K type strain sequencing project: providing services to taxonomists for standard genome sequencing and annotation.</title>
        <authorList>
            <consortium name="The Broad Institute Genomics Platform"/>
            <consortium name="The Broad Institute Genome Sequencing Center for Infectious Disease"/>
            <person name="Wu L."/>
            <person name="Ma J."/>
        </authorList>
    </citation>
    <scope>NUCLEOTIDE SEQUENCE [LARGE SCALE GENOMIC DNA]</scope>
    <source>
        <strain evidence="2">JCM 14307</strain>
    </source>
</reference>
<organism evidence="1 2">
    <name type="scientific">Kribbella yunnanensis</name>
    <dbReference type="NCBI Taxonomy" id="190194"/>
    <lineage>
        <taxon>Bacteria</taxon>
        <taxon>Bacillati</taxon>
        <taxon>Actinomycetota</taxon>
        <taxon>Actinomycetes</taxon>
        <taxon>Propionibacteriales</taxon>
        <taxon>Kribbellaceae</taxon>
        <taxon>Kribbella</taxon>
    </lineage>
</organism>
<dbReference type="RefSeq" id="WP_344149397.1">
    <property type="nucleotide sequence ID" value="NZ_BAAANF010000008.1"/>
</dbReference>
<comment type="caution">
    <text evidence="1">The sequence shown here is derived from an EMBL/GenBank/DDBJ whole genome shotgun (WGS) entry which is preliminary data.</text>
</comment>
<keyword evidence="2" id="KW-1185">Reference proteome</keyword>
<protein>
    <submittedName>
        <fullName evidence="1">Uncharacterized protein</fullName>
    </submittedName>
</protein>
<name>A0ABP4SXQ2_9ACTN</name>
<dbReference type="Proteomes" id="UP001500280">
    <property type="component" value="Unassembled WGS sequence"/>
</dbReference>
<accession>A0ABP4SXQ2</accession>
<dbReference type="EMBL" id="BAAANF010000008">
    <property type="protein sequence ID" value="GAA1678945.1"/>
    <property type="molecule type" value="Genomic_DNA"/>
</dbReference>
<sequence>MTFEPNEQELLTYGDRDGVDHPREVTVGRDYALYARCRGESILVRVEEMQGSYPWLPPCDGKTNRLVLADGPKQIVVYATGPDSTRWTFAVVNIKASAK</sequence>